<dbReference type="InterPro" id="IPR011050">
    <property type="entry name" value="Pectin_lyase_fold/virulence"/>
</dbReference>
<dbReference type="GO" id="GO:0016787">
    <property type="term" value="F:hydrolase activity"/>
    <property type="evidence" value="ECO:0007669"/>
    <property type="project" value="UniProtKB-KW"/>
</dbReference>
<dbReference type="AlphaFoldDB" id="A0AAE3NXK3"/>
<dbReference type="RefSeq" id="WP_275569936.1">
    <property type="nucleotide sequence ID" value="NZ_JARGYC010000145.1"/>
</dbReference>
<comment type="caution">
    <text evidence="2">The sequence shown here is derived from an EMBL/GenBank/DDBJ whole genome shotgun (WGS) entry which is preliminary data.</text>
</comment>
<name>A0AAE3NXK3_9RHOB</name>
<dbReference type="Proteomes" id="UP001220964">
    <property type="component" value="Unassembled WGS sequence"/>
</dbReference>
<proteinExistence type="predicted"/>
<keyword evidence="2" id="KW-0378">Hydrolase</keyword>
<feature type="domain" description="Rhamnogalacturonase A/B/Epimerase-like pectate lyase" evidence="1">
    <location>
        <begin position="132"/>
        <end position="188"/>
    </location>
</feature>
<gene>
    <name evidence="2" type="ORF">P1J78_24235</name>
</gene>
<dbReference type="Pfam" id="PF12708">
    <property type="entry name" value="Pect-lyase_RHGA_epim"/>
    <property type="match status" value="1"/>
</dbReference>
<organism evidence="2 3">
    <name type="scientific">Psychromarinibacter sediminicola</name>
    <dbReference type="NCBI Taxonomy" id="3033385"/>
    <lineage>
        <taxon>Bacteria</taxon>
        <taxon>Pseudomonadati</taxon>
        <taxon>Pseudomonadota</taxon>
        <taxon>Alphaproteobacteria</taxon>
        <taxon>Rhodobacterales</taxon>
        <taxon>Paracoccaceae</taxon>
        <taxon>Psychromarinibacter</taxon>
    </lineage>
</organism>
<evidence type="ECO:0000259" key="1">
    <source>
        <dbReference type="Pfam" id="PF12708"/>
    </source>
</evidence>
<evidence type="ECO:0000313" key="2">
    <source>
        <dbReference type="EMBL" id="MDF0603826.1"/>
    </source>
</evidence>
<protein>
    <submittedName>
        <fullName evidence="2">Glycosyl hydrolase family 28-related protein</fullName>
    </submittedName>
</protein>
<reference evidence="2" key="1">
    <citation type="submission" date="2023-03" db="EMBL/GenBank/DDBJ databases">
        <title>Multiphase analysis and comparison of six strains from genera Psychromarinibacter, Lutimaribacter, and Maritimibacter, including a novel species: Psychromarinibacter sediminicola sp. nov.</title>
        <authorList>
            <person name="Wang Y.-H."/>
            <person name="Ye M.-Q."/>
            <person name="Du Z.-J."/>
        </authorList>
    </citation>
    <scope>NUCLEOTIDE SEQUENCE</scope>
    <source>
        <strain evidence="2">C21-152</strain>
    </source>
</reference>
<dbReference type="Gene3D" id="2.160.20.10">
    <property type="entry name" value="Single-stranded right-handed beta-helix, Pectin lyase-like"/>
    <property type="match status" value="2"/>
</dbReference>
<dbReference type="InterPro" id="IPR024535">
    <property type="entry name" value="RHGA/B-epi-like_pectate_lyase"/>
</dbReference>
<dbReference type="SUPFAM" id="SSF51126">
    <property type="entry name" value="Pectin lyase-like"/>
    <property type="match status" value="1"/>
</dbReference>
<evidence type="ECO:0000313" key="3">
    <source>
        <dbReference type="Proteomes" id="UP001220964"/>
    </source>
</evidence>
<sequence length="707" mass="76329">MKTESVQKLRHMGETPILPGCYLRVTAKVKAVSGNLPSVRIAAWAGDASNAHVGGIDETGPSVALTAYGEIVEVTAIIGSGNRSGVDLVWGTAPAYAHVGLDLTGSNGGVVRVDDLVVEDVTNVFLRDLFGFVDVRDYGAIGDGAADDSAAFEAADAAANGRTVLVSEGTYKLGADVTFDNRVRFEGTVTAATDVMLILRQNYDYNTYLDAFGDEVLAFRKAWQALLNAPEHESLDLCGRRIELSAPVDMAAAVPNKSGYEIRRVVRNGQFNCVSGTGWDTEVVTSQASYSPNSPKKLTSVGNVANVPVGALVEGTGVGREVYVTEKNVGAEEVTLSQPLWGPDGNQTYTFRRFKYALDFSGFQKISKVTLDSIEFQCAGRGSAIMLAPIGETFHVKDCFITKPKDRGITSIGSGCQDLQIDRCHFTSDEQSLPVTERKSICFNVNANDSKIRDNRFQRFRHTAIMAGNGHLIVGNHWFNGDGVTNGPRLGGLILTEPNAKTIITGNYIDNNAVELTNEHDQHPDFANEYSFGGLTMTGNIFTCNDVASWFSWIVIKPYGTGHFIQGLSVTGNTFKSLNGSVARVETVDDTFAELDHFRTRNVIFEGNTFNGVDQPAINPVTLDFDQPSDAATWTLNVGDYLPFGGNARTVSSVVMRDAIRNGAGDKLYVMPTVNINAGADNSYVQLVWPEPCRGKVFVTARGDKPA</sequence>
<accession>A0AAE3NXK3</accession>
<dbReference type="EMBL" id="JARGYC010000145">
    <property type="protein sequence ID" value="MDF0603826.1"/>
    <property type="molecule type" value="Genomic_DNA"/>
</dbReference>
<keyword evidence="3" id="KW-1185">Reference proteome</keyword>
<dbReference type="InterPro" id="IPR012334">
    <property type="entry name" value="Pectin_lyas_fold"/>
</dbReference>